<dbReference type="InterPro" id="IPR038005">
    <property type="entry name" value="RX-like_CC"/>
</dbReference>
<comment type="caution">
    <text evidence="10">The sequence shown here is derived from an EMBL/GenBank/DDBJ whole genome shotgun (WGS) entry which is preliminary data.</text>
</comment>
<evidence type="ECO:0000256" key="7">
    <source>
        <dbReference type="ARBA" id="ARBA00022821"/>
    </source>
</evidence>
<evidence type="ECO:0000313" key="10">
    <source>
        <dbReference type="EMBL" id="KAG5588222.1"/>
    </source>
</evidence>
<evidence type="ECO:0000259" key="9">
    <source>
        <dbReference type="PROSITE" id="PS51752"/>
    </source>
</evidence>
<keyword evidence="8" id="KW-0067">ATP-binding</keyword>
<keyword evidence="5" id="KW-0677">Repeat</keyword>
<dbReference type="InterPro" id="IPR001229">
    <property type="entry name" value="Jacalin-like_lectin_dom"/>
</dbReference>
<keyword evidence="4" id="KW-0430">Lectin</keyword>
<dbReference type="GO" id="GO:0005524">
    <property type="term" value="F:ATP binding"/>
    <property type="evidence" value="ECO:0007669"/>
    <property type="project" value="UniProtKB-KW"/>
</dbReference>
<evidence type="ECO:0000256" key="6">
    <source>
        <dbReference type="ARBA" id="ARBA00022741"/>
    </source>
</evidence>
<proteinExistence type="inferred from homology"/>
<gene>
    <name evidence="10" type="ORF">H5410_048656</name>
</gene>
<dbReference type="AlphaFoldDB" id="A0A9J5XMD1"/>
<dbReference type="CDD" id="cd14798">
    <property type="entry name" value="RX-CC_like"/>
    <property type="match status" value="1"/>
</dbReference>
<evidence type="ECO:0000256" key="8">
    <source>
        <dbReference type="ARBA" id="ARBA00022840"/>
    </source>
</evidence>
<keyword evidence="6" id="KW-0547">Nucleotide-binding</keyword>
<dbReference type="PANTHER" id="PTHR47293">
    <property type="entry name" value="JACALIN-RELATED LECTIN 3"/>
    <property type="match status" value="1"/>
</dbReference>
<dbReference type="CDD" id="cd09612">
    <property type="entry name" value="Jacalin"/>
    <property type="match status" value="1"/>
</dbReference>
<dbReference type="Pfam" id="PF18052">
    <property type="entry name" value="Rx_N"/>
    <property type="match status" value="1"/>
</dbReference>
<dbReference type="InterPro" id="IPR036404">
    <property type="entry name" value="Jacalin-like_lectin_dom_sf"/>
</dbReference>
<dbReference type="GO" id="GO:0006952">
    <property type="term" value="P:defense response"/>
    <property type="evidence" value="ECO:0007669"/>
    <property type="project" value="UniProtKB-KW"/>
</dbReference>
<dbReference type="PROSITE" id="PS51752">
    <property type="entry name" value="JACALIN_LECTIN"/>
    <property type="match status" value="1"/>
</dbReference>
<dbReference type="InterPro" id="IPR041118">
    <property type="entry name" value="Rx_N"/>
</dbReference>
<feature type="domain" description="Jacalin-type lectin" evidence="9">
    <location>
        <begin position="147"/>
        <end position="290"/>
    </location>
</feature>
<organism evidence="10 11">
    <name type="scientific">Solanum commersonii</name>
    <name type="common">Commerson's wild potato</name>
    <name type="synonym">Commerson's nightshade</name>
    <dbReference type="NCBI Taxonomy" id="4109"/>
    <lineage>
        <taxon>Eukaryota</taxon>
        <taxon>Viridiplantae</taxon>
        <taxon>Streptophyta</taxon>
        <taxon>Embryophyta</taxon>
        <taxon>Tracheophyta</taxon>
        <taxon>Spermatophyta</taxon>
        <taxon>Magnoliopsida</taxon>
        <taxon>eudicotyledons</taxon>
        <taxon>Gunneridae</taxon>
        <taxon>Pentapetalae</taxon>
        <taxon>asterids</taxon>
        <taxon>lamiids</taxon>
        <taxon>Solanales</taxon>
        <taxon>Solanaceae</taxon>
        <taxon>Solanoideae</taxon>
        <taxon>Solaneae</taxon>
        <taxon>Solanum</taxon>
    </lineage>
</organism>
<protein>
    <recommendedName>
        <fullName evidence="9">Jacalin-type lectin domain-containing protein</fullName>
    </recommendedName>
</protein>
<comment type="similarity">
    <text evidence="1">Belongs to the jacalin lectin family.</text>
</comment>
<dbReference type="InterPro" id="IPR033734">
    <property type="entry name" value="Jacalin-like_lectin_dom_plant"/>
</dbReference>
<dbReference type="Gene3D" id="1.20.5.4130">
    <property type="match status" value="1"/>
</dbReference>
<evidence type="ECO:0000256" key="1">
    <source>
        <dbReference type="ARBA" id="ARBA00006568"/>
    </source>
</evidence>
<evidence type="ECO:0000256" key="2">
    <source>
        <dbReference type="ARBA" id="ARBA00008894"/>
    </source>
</evidence>
<sequence length="297" mass="32622">MAEAIKEQAISKIIEQAIFPYGVDEQVTELVTELGRMRAFLKDVDTRKQKEATVRNWADEIRVLAQDAEGTVEKFAAVVKQRSNRKDDSLCTMLSDFVKEVVARYKIGRDIGKINKRLKSLTESLTTYSVILPDIECGVERWGGSRVIGVERWGGSGARHWNYRPKGVVKQIVVKHGSIIDSIMFKSIEENGVMESSETFGGPGGGLTTEINIDSPSEYLTGVSGTYGLYDSYLIIKSIKFHTNLSDHGPMGSVINTDTNFSFIMQGGVVVGFHGSSGAFLDAIGLYVIPTSINLPS</sequence>
<dbReference type="SUPFAM" id="SSF51101">
    <property type="entry name" value="Mannose-binding lectins"/>
    <property type="match status" value="1"/>
</dbReference>
<dbReference type="EMBL" id="JACXVP010000009">
    <property type="protein sequence ID" value="KAG5588222.1"/>
    <property type="molecule type" value="Genomic_DNA"/>
</dbReference>
<keyword evidence="7" id="KW-0611">Plant defense</keyword>
<dbReference type="OrthoDB" id="4325201at2759"/>
<evidence type="ECO:0000256" key="4">
    <source>
        <dbReference type="ARBA" id="ARBA00022734"/>
    </source>
</evidence>
<dbReference type="Pfam" id="PF01419">
    <property type="entry name" value="Jacalin"/>
    <property type="match status" value="1"/>
</dbReference>
<evidence type="ECO:0000256" key="5">
    <source>
        <dbReference type="ARBA" id="ARBA00022737"/>
    </source>
</evidence>
<name>A0A9J5XMD1_SOLCO</name>
<dbReference type="PANTHER" id="PTHR47293:SF66">
    <property type="entry name" value="JACALIN-RELATED LECTIN 11-RELATED"/>
    <property type="match status" value="1"/>
</dbReference>
<dbReference type="GO" id="GO:0030246">
    <property type="term" value="F:carbohydrate binding"/>
    <property type="evidence" value="ECO:0007669"/>
    <property type="project" value="UniProtKB-KW"/>
</dbReference>
<dbReference type="Gene3D" id="2.100.10.30">
    <property type="entry name" value="Jacalin-like lectin domain"/>
    <property type="match status" value="1"/>
</dbReference>
<accession>A0A9J5XMD1</accession>
<evidence type="ECO:0000313" key="11">
    <source>
        <dbReference type="Proteomes" id="UP000824120"/>
    </source>
</evidence>
<reference evidence="10 11" key="1">
    <citation type="submission" date="2020-09" db="EMBL/GenBank/DDBJ databases">
        <title>De no assembly of potato wild relative species, Solanum commersonii.</title>
        <authorList>
            <person name="Cho K."/>
        </authorList>
    </citation>
    <scope>NUCLEOTIDE SEQUENCE [LARGE SCALE GENOMIC DNA]</scope>
    <source>
        <strain evidence="10">LZ3.2</strain>
        <tissue evidence="10">Leaf</tissue>
    </source>
</reference>
<dbReference type="FunFam" id="2.100.10.30:FF:000001">
    <property type="entry name" value="Jacalin-related lectin 33"/>
    <property type="match status" value="1"/>
</dbReference>
<comment type="similarity">
    <text evidence="2">Belongs to the disease resistance NB-LRR family.</text>
</comment>
<keyword evidence="3" id="KW-0433">Leucine-rich repeat</keyword>
<keyword evidence="11" id="KW-1185">Reference proteome</keyword>
<dbReference type="Proteomes" id="UP000824120">
    <property type="component" value="Chromosome 9"/>
</dbReference>
<evidence type="ECO:0000256" key="3">
    <source>
        <dbReference type="ARBA" id="ARBA00022614"/>
    </source>
</evidence>
<dbReference type="SMART" id="SM00915">
    <property type="entry name" value="Jacalin"/>
    <property type="match status" value="1"/>
</dbReference>